<keyword evidence="5" id="KW-0067">ATP-binding</keyword>
<gene>
    <name evidence="9" type="ORF">TP2_11550</name>
</gene>
<dbReference type="STRING" id="1353537.TP2_11550"/>
<evidence type="ECO:0000256" key="4">
    <source>
        <dbReference type="ARBA" id="ARBA00022777"/>
    </source>
</evidence>
<dbReference type="Pfam" id="PF00069">
    <property type="entry name" value="Pkinase"/>
    <property type="match status" value="1"/>
</dbReference>
<evidence type="ECO:0000256" key="1">
    <source>
        <dbReference type="ARBA" id="ARBA00022527"/>
    </source>
</evidence>
<dbReference type="Pfam" id="PF13672">
    <property type="entry name" value="PP2C_2"/>
    <property type="match status" value="1"/>
</dbReference>
<name>A0A074JQ67_9RHOB</name>
<evidence type="ECO:0000256" key="3">
    <source>
        <dbReference type="ARBA" id="ARBA00022741"/>
    </source>
</evidence>
<dbReference type="InterPro" id="IPR008266">
    <property type="entry name" value="Tyr_kinase_AS"/>
</dbReference>
<dbReference type="PROSITE" id="PS51746">
    <property type="entry name" value="PPM_2"/>
    <property type="match status" value="1"/>
</dbReference>
<dbReference type="PROSITE" id="PS50011">
    <property type="entry name" value="PROTEIN_KINASE_DOM"/>
    <property type="match status" value="1"/>
</dbReference>
<dbReference type="InterPro" id="IPR001932">
    <property type="entry name" value="PPM-type_phosphatase-like_dom"/>
</dbReference>
<organism evidence="9 10">
    <name type="scientific">Thioclava pacifica DSM 10166</name>
    <dbReference type="NCBI Taxonomy" id="1353537"/>
    <lineage>
        <taxon>Bacteria</taxon>
        <taxon>Pseudomonadati</taxon>
        <taxon>Pseudomonadota</taxon>
        <taxon>Alphaproteobacteria</taxon>
        <taxon>Rhodobacterales</taxon>
        <taxon>Paracoccaceae</taxon>
        <taxon>Thioclava</taxon>
    </lineage>
</organism>
<dbReference type="SUPFAM" id="SSF81606">
    <property type="entry name" value="PP2C-like"/>
    <property type="match status" value="1"/>
</dbReference>
<keyword evidence="6" id="KW-0472">Membrane</keyword>
<evidence type="ECO:0000259" key="7">
    <source>
        <dbReference type="PROSITE" id="PS50011"/>
    </source>
</evidence>
<reference evidence="9 10" key="1">
    <citation type="submission" date="2013-07" db="EMBL/GenBank/DDBJ databases">
        <title>Thioclava pacifica DSM 10166 Genome Sequencing.</title>
        <authorList>
            <person name="Lai Q."/>
            <person name="Shao Z."/>
        </authorList>
    </citation>
    <scope>NUCLEOTIDE SEQUENCE [LARGE SCALE GENOMIC DNA]</scope>
    <source>
        <strain evidence="9 10">DSM 10166</strain>
    </source>
</reference>
<evidence type="ECO:0000313" key="9">
    <source>
        <dbReference type="EMBL" id="KEO51522.1"/>
    </source>
</evidence>
<dbReference type="GO" id="GO:0005524">
    <property type="term" value="F:ATP binding"/>
    <property type="evidence" value="ECO:0007669"/>
    <property type="project" value="UniProtKB-KW"/>
</dbReference>
<dbReference type="EMBL" id="AUND01000038">
    <property type="protein sequence ID" value="KEO51522.1"/>
    <property type="molecule type" value="Genomic_DNA"/>
</dbReference>
<keyword evidence="2" id="KW-0808">Transferase</keyword>
<evidence type="ECO:0000259" key="8">
    <source>
        <dbReference type="PROSITE" id="PS51746"/>
    </source>
</evidence>
<dbReference type="AlphaFoldDB" id="A0A074JQ67"/>
<dbReference type="SMART" id="SM00332">
    <property type="entry name" value="PP2Cc"/>
    <property type="match status" value="1"/>
</dbReference>
<dbReference type="SMART" id="SM00331">
    <property type="entry name" value="PP2C_SIG"/>
    <property type="match status" value="1"/>
</dbReference>
<evidence type="ECO:0000256" key="5">
    <source>
        <dbReference type="ARBA" id="ARBA00022840"/>
    </source>
</evidence>
<keyword evidence="3" id="KW-0547">Nucleotide-binding</keyword>
<dbReference type="CDD" id="cd14014">
    <property type="entry name" value="STKc_PknB_like"/>
    <property type="match status" value="1"/>
</dbReference>
<evidence type="ECO:0008006" key="11">
    <source>
        <dbReference type="Google" id="ProtNLM"/>
    </source>
</evidence>
<dbReference type="OrthoDB" id="9801841at2"/>
<dbReference type="Gene3D" id="3.60.40.10">
    <property type="entry name" value="PPM-type phosphatase domain"/>
    <property type="match status" value="1"/>
</dbReference>
<evidence type="ECO:0000313" key="10">
    <source>
        <dbReference type="Proteomes" id="UP000027432"/>
    </source>
</evidence>
<dbReference type="InterPro" id="IPR000719">
    <property type="entry name" value="Prot_kinase_dom"/>
</dbReference>
<accession>A0A074JQ67</accession>
<dbReference type="RefSeq" id="WP_038078893.1">
    <property type="nucleotide sequence ID" value="NZ_AUND01000038.1"/>
</dbReference>
<dbReference type="CDD" id="cd00143">
    <property type="entry name" value="PP2Cc"/>
    <property type="match status" value="1"/>
</dbReference>
<dbReference type="InterPro" id="IPR036457">
    <property type="entry name" value="PPM-type-like_dom_sf"/>
</dbReference>
<dbReference type="InterPro" id="IPR011009">
    <property type="entry name" value="Kinase-like_dom_sf"/>
</dbReference>
<keyword evidence="1" id="KW-0723">Serine/threonine-protein kinase</keyword>
<dbReference type="Gene3D" id="1.10.510.10">
    <property type="entry name" value="Transferase(Phosphotransferase) domain 1"/>
    <property type="match status" value="1"/>
</dbReference>
<comment type="caution">
    <text evidence="9">The sequence shown here is derived from an EMBL/GenBank/DDBJ whole genome shotgun (WGS) entry which is preliminary data.</text>
</comment>
<dbReference type="PANTHER" id="PTHR24351">
    <property type="entry name" value="RIBOSOMAL PROTEIN S6 KINASE"/>
    <property type="match status" value="1"/>
</dbReference>
<protein>
    <recommendedName>
        <fullName evidence="11">Protein kinase</fullName>
    </recommendedName>
</protein>
<keyword evidence="4" id="KW-0418">Kinase</keyword>
<feature type="domain" description="Protein kinase" evidence="7">
    <location>
        <begin position="273"/>
        <end position="538"/>
    </location>
</feature>
<evidence type="ECO:0000256" key="6">
    <source>
        <dbReference type="SAM" id="Phobius"/>
    </source>
</evidence>
<dbReference type="SUPFAM" id="SSF56112">
    <property type="entry name" value="Protein kinase-like (PK-like)"/>
    <property type="match status" value="1"/>
</dbReference>
<dbReference type="eggNOG" id="COG0631">
    <property type="taxonomic scope" value="Bacteria"/>
</dbReference>
<dbReference type="GO" id="GO:0004674">
    <property type="term" value="F:protein serine/threonine kinase activity"/>
    <property type="evidence" value="ECO:0007669"/>
    <property type="project" value="UniProtKB-KW"/>
</dbReference>
<sequence length="574" mass="63185">MPKDAASQTRLEVTLGQFASAGRKERMQDFHGAALPAGIERRLKGIVLAVADGISPSPVSHIAAESAVKALMGDYFATSPAETVRSAASKVIAATNSWLYAQSRHAGIDEADRAHICTLSALILKARRAHLFHIGDTRIWRLSGATLEPLTEDHAAPGGGWLTRAMGLAPQIEIDYRSFDLRVGDVFVLTSDGVHAHWDARAVARKIAEARDLDQAAHEIAEASLTAGSPDNLTIQIVRIEALPDPEPADLMPEAAHLPVIDPPAPGDEIDGYRILRALHGNDRSHAFLAEDGEGRQVVLKFPASEMRERPDHLRAMMAEEWIARRFASAHLMTAPPVRERTAFYVASDYIPGQSLRQWMRDNPRPDAESVREIVEQIVHGLRLMHRREILHQDLRPENILIGRDGVVRIIDFGSAWVAGVAEAGPARDEDILGTQQYSAPEYFSGEAISWRAEMFSLGTIAYEMFTGRLPYGAQVARISSPRERLRLRYRALADLRPDLPEWIDAALERATHPDPALRPGALGEFVADLRRPAADYVARNRRPLIDRDPLAFWKALSAGLGLAVVILLANLLA</sequence>
<dbReference type="Proteomes" id="UP000027432">
    <property type="component" value="Unassembled WGS sequence"/>
</dbReference>
<dbReference type="SMART" id="SM00220">
    <property type="entry name" value="S_TKc"/>
    <property type="match status" value="1"/>
</dbReference>
<keyword evidence="6" id="KW-1133">Transmembrane helix</keyword>
<dbReference type="PROSITE" id="PS00109">
    <property type="entry name" value="PROTEIN_KINASE_TYR"/>
    <property type="match status" value="1"/>
</dbReference>
<proteinExistence type="predicted"/>
<dbReference type="eggNOG" id="COG0515">
    <property type="taxonomic scope" value="Bacteria"/>
</dbReference>
<keyword evidence="6" id="KW-0812">Transmembrane</keyword>
<evidence type="ECO:0000256" key="2">
    <source>
        <dbReference type="ARBA" id="ARBA00022679"/>
    </source>
</evidence>
<keyword evidence="10" id="KW-1185">Reference proteome</keyword>
<feature type="domain" description="PPM-type phosphatase" evidence="8">
    <location>
        <begin position="14"/>
        <end position="240"/>
    </location>
</feature>
<feature type="transmembrane region" description="Helical" evidence="6">
    <location>
        <begin position="552"/>
        <end position="573"/>
    </location>
</feature>